<name>A0A6A3B4Y0_HIBSY</name>
<accession>A0A6A3B4Y0</accession>
<sequence length="110" mass="11830">MCELKQQIPYTLSHVVGLKTLSMAVLASFLLQQQIHAAESQLVKTQAEIAHNRIPAAAAAISPTAAPPREAVPSLATLPYLRQITTATNYSTVAPMLPTPTQRLSTMPCH</sequence>
<dbReference type="EMBL" id="VEPZ02000926">
    <property type="protein sequence ID" value="KAE8710928.1"/>
    <property type="molecule type" value="Genomic_DNA"/>
</dbReference>
<dbReference type="Proteomes" id="UP000436088">
    <property type="component" value="Unassembled WGS sequence"/>
</dbReference>
<proteinExistence type="predicted"/>
<keyword evidence="2" id="KW-1185">Reference proteome</keyword>
<reference evidence="1" key="1">
    <citation type="submission" date="2019-09" db="EMBL/GenBank/DDBJ databases">
        <title>Draft genome information of white flower Hibiscus syriacus.</title>
        <authorList>
            <person name="Kim Y.-M."/>
        </authorList>
    </citation>
    <scope>NUCLEOTIDE SEQUENCE [LARGE SCALE GENOMIC DNA]</scope>
    <source>
        <strain evidence="1">YM2019G1</strain>
    </source>
</reference>
<evidence type="ECO:0000313" key="2">
    <source>
        <dbReference type="Proteomes" id="UP000436088"/>
    </source>
</evidence>
<gene>
    <name evidence="1" type="ORF">F3Y22_tig00110318pilonHSYRG00095</name>
</gene>
<protein>
    <submittedName>
        <fullName evidence="1">Uncharacterized protein</fullName>
    </submittedName>
</protein>
<comment type="caution">
    <text evidence="1">The sequence shown here is derived from an EMBL/GenBank/DDBJ whole genome shotgun (WGS) entry which is preliminary data.</text>
</comment>
<evidence type="ECO:0000313" key="1">
    <source>
        <dbReference type="EMBL" id="KAE8710928.1"/>
    </source>
</evidence>
<organism evidence="1 2">
    <name type="scientific">Hibiscus syriacus</name>
    <name type="common">Rose of Sharon</name>
    <dbReference type="NCBI Taxonomy" id="106335"/>
    <lineage>
        <taxon>Eukaryota</taxon>
        <taxon>Viridiplantae</taxon>
        <taxon>Streptophyta</taxon>
        <taxon>Embryophyta</taxon>
        <taxon>Tracheophyta</taxon>
        <taxon>Spermatophyta</taxon>
        <taxon>Magnoliopsida</taxon>
        <taxon>eudicotyledons</taxon>
        <taxon>Gunneridae</taxon>
        <taxon>Pentapetalae</taxon>
        <taxon>rosids</taxon>
        <taxon>malvids</taxon>
        <taxon>Malvales</taxon>
        <taxon>Malvaceae</taxon>
        <taxon>Malvoideae</taxon>
        <taxon>Hibiscus</taxon>
    </lineage>
</organism>
<dbReference type="AlphaFoldDB" id="A0A6A3B4Y0"/>